<evidence type="ECO:0000313" key="1">
    <source>
        <dbReference type="EMBL" id="MBF4692225.1"/>
    </source>
</evidence>
<dbReference type="Proteomes" id="UP000614200">
    <property type="component" value="Unassembled WGS sequence"/>
</dbReference>
<dbReference type="InterPro" id="IPR036388">
    <property type="entry name" value="WH-like_DNA-bd_sf"/>
</dbReference>
<proteinExistence type="predicted"/>
<comment type="caution">
    <text evidence="1">The sequence shown here is derived from an EMBL/GenBank/DDBJ whole genome shotgun (WGS) entry which is preliminary data.</text>
</comment>
<evidence type="ECO:0000313" key="2">
    <source>
        <dbReference type="Proteomes" id="UP000614200"/>
    </source>
</evidence>
<dbReference type="RefSeq" id="WP_194700465.1">
    <property type="nucleotide sequence ID" value="NZ_JADKNH010000002.1"/>
</dbReference>
<evidence type="ECO:0008006" key="3">
    <source>
        <dbReference type="Google" id="ProtNLM"/>
    </source>
</evidence>
<protein>
    <recommendedName>
        <fullName evidence="3">MarR family transcriptional regulator</fullName>
    </recommendedName>
</protein>
<sequence length="59" mass="6562">MDDLEPCGMLIKKIHDALEKEANNELREKGLTLGQMQMLITLNNSENGTAFLKALESSL</sequence>
<organism evidence="1 2">
    <name type="scientific">Fusibacter ferrireducens</name>
    <dbReference type="NCBI Taxonomy" id="2785058"/>
    <lineage>
        <taxon>Bacteria</taxon>
        <taxon>Bacillati</taxon>
        <taxon>Bacillota</taxon>
        <taxon>Clostridia</taxon>
        <taxon>Eubacteriales</taxon>
        <taxon>Eubacteriales Family XII. Incertae Sedis</taxon>
        <taxon>Fusibacter</taxon>
    </lineage>
</organism>
<reference evidence="1 2" key="1">
    <citation type="submission" date="2020-11" db="EMBL/GenBank/DDBJ databases">
        <title>Fusibacter basophilias sp. nov.</title>
        <authorList>
            <person name="Qiu D."/>
        </authorList>
    </citation>
    <scope>NUCLEOTIDE SEQUENCE [LARGE SCALE GENOMIC DNA]</scope>
    <source>
        <strain evidence="1 2">Q10-2</strain>
    </source>
</reference>
<gene>
    <name evidence="1" type="ORF">ISU02_03815</name>
</gene>
<dbReference type="Gene3D" id="1.10.10.10">
    <property type="entry name" value="Winged helix-like DNA-binding domain superfamily/Winged helix DNA-binding domain"/>
    <property type="match status" value="1"/>
</dbReference>
<dbReference type="EMBL" id="JADKNH010000002">
    <property type="protein sequence ID" value="MBF4692225.1"/>
    <property type="molecule type" value="Genomic_DNA"/>
</dbReference>
<keyword evidence="2" id="KW-1185">Reference proteome</keyword>
<accession>A0ABR9ZP20</accession>
<name>A0ABR9ZP20_9FIRM</name>